<name>A0ABN9LWS7_9NEOB</name>
<evidence type="ECO:0000256" key="1">
    <source>
        <dbReference type="SAM" id="MobiDB-lite"/>
    </source>
</evidence>
<gene>
    <name evidence="2" type="ORF">RIMI_LOCUS13624438</name>
</gene>
<accession>A0ABN9LWS7</accession>
<feature type="region of interest" description="Disordered" evidence="1">
    <location>
        <begin position="31"/>
        <end position="50"/>
    </location>
</feature>
<comment type="caution">
    <text evidence="2">The sequence shown here is derived from an EMBL/GenBank/DDBJ whole genome shotgun (WGS) entry which is preliminary data.</text>
</comment>
<organism evidence="2 3">
    <name type="scientific">Ranitomeya imitator</name>
    <name type="common">mimic poison frog</name>
    <dbReference type="NCBI Taxonomy" id="111125"/>
    <lineage>
        <taxon>Eukaryota</taxon>
        <taxon>Metazoa</taxon>
        <taxon>Chordata</taxon>
        <taxon>Craniata</taxon>
        <taxon>Vertebrata</taxon>
        <taxon>Euteleostomi</taxon>
        <taxon>Amphibia</taxon>
        <taxon>Batrachia</taxon>
        <taxon>Anura</taxon>
        <taxon>Neobatrachia</taxon>
        <taxon>Hyloidea</taxon>
        <taxon>Dendrobatidae</taxon>
        <taxon>Dendrobatinae</taxon>
        <taxon>Ranitomeya</taxon>
    </lineage>
</organism>
<keyword evidence="3" id="KW-1185">Reference proteome</keyword>
<feature type="region of interest" description="Disordered" evidence="1">
    <location>
        <begin position="55"/>
        <end position="82"/>
    </location>
</feature>
<dbReference type="EMBL" id="CAUEEQ010033938">
    <property type="protein sequence ID" value="CAJ0951822.1"/>
    <property type="molecule type" value="Genomic_DNA"/>
</dbReference>
<proteinExistence type="predicted"/>
<dbReference type="InterPro" id="IPR053270">
    <property type="entry name" value="Fv1_restriction_factor"/>
</dbReference>
<dbReference type="PANTHER" id="PTHR48195:SF1">
    <property type="entry name" value="RIKEN CDNA 2410002F23 GENE"/>
    <property type="match status" value="1"/>
</dbReference>
<protein>
    <submittedName>
        <fullName evidence="2">Uncharacterized protein</fullName>
    </submittedName>
</protein>
<dbReference type="PANTHER" id="PTHR48195">
    <property type="entry name" value="FRIEND VIRUS SUSCEPTIBILITY PROTEIN 1"/>
    <property type="match status" value="1"/>
</dbReference>
<dbReference type="Proteomes" id="UP001176940">
    <property type="component" value="Unassembled WGS sequence"/>
</dbReference>
<sequence>MDKCDGCQNVAEKAAVCVAEYKYRKRRRKMNKKKVALANSQNKDRGSLVCGRVGPQNPRAHAHQSGRERNNFHGKREINPPLNPVKVHAIHRRWIVKTATGKQNKNAVEDYSQKELNNLHDHFSQKPNEPVVAWAVRLWEMRAHGVQMDAVDGTKFVQLSHEPVGKETFRTLIIQQPQEVCSMLDIVAMPLQHKYLSEVGWPRNEKVWFRLKA</sequence>
<reference evidence="2" key="1">
    <citation type="submission" date="2023-07" db="EMBL/GenBank/DDBJ databases">
        <authorList>
            <person name="Stuckert A."/>
        </authorList>
    </citation>
    <scope>NUCLEOTIDE SEQUENCE</scope>
</reference>
<evidence type="ECO:0000313" key="3">
    <source>
        <dbReference type="Proteomes" id="UP001176940"/>
    </source>
</evidence>
<feature type="compositionally biased region" description="Basic and acidic residues" evidence="1">
    <location>
        <begin position="65"/>
        <end position="78"/>
    </location>
</feature>
<evidence type="ECO:0000313" key="2">
    <source>
        <dbReference type="EMBL" id="CAJ0951822.1"/>
    </source>
</evidence>